<dbReference type="AlphaFoldDB" id="A0A0G0M230"/>
<keyword evidence="2" id="KW-0812">Transmembrane</keyword>
<comment type="similarity">
    <text evidence="1">Belongs to the bacterial sugar transferase family.</text>
</comment>
<dbReference type="PANTHER" id="PTHR30576">
    <property type="entry name" value="COLANIC BIOSYNTHESIS UDP-GLUCOSE LIPID CARRIER TRANSFERASE"/>
    <property type="match status" value="1"/>
</dbReference>
<sequence length="217" mass="24970">MYYDTIKRTIDIAGSIFLLIFFSPVMLITAVLIAITSPGPILVEKENLHMKRVGKNGKIFRLYKFRSMMVNADVLEKTDPRFRSVYIEKRTSGSYKSFKDTRVTKLGKIIRKFSIDETPQLVNVLKGEMSIVGPRPYLPDELKEQQQKYQGTEKYVKEVHTVKPGVTGYWQVSGRSEVNFDKRIEMDAYYARKKSILFDILILLKTPWAMISGKGAV</sequence>
<keyword evidence="4" id="KW-0808">Transferase</keyword>
<feature type="transmembrane region" description="Helical" evidence="2">
    <location>
        <begin position="12"/>
        <end position="35"/>
    </location>
</feature>
<evidence type="ECO:0000313" key="5">
    <source>
        <dbReference type="Proteomes" id="UP000034325"/>
    </source>
</evidence>
<dbReference type="EMBL" id="LBWA01000013">
    <property type="protein sequence ID" value="KKQ97352.1"/>
    <property type="molecule type" value="Genomic_DNA"/>
</dbReference>
<keyword evidence="2" id="KW-0472">Membrane</keyword>
<proteinExistence type="inferred from homology"/>
<accession>A0A0G0M230</accession>
<keyword evidence="2" id="KW-1133">Transmembrane helix</keyword>
<reference evidence="4 5" key="1">
    <citation type="journal article" date="2015" name="Nature">
        <title>rRNA introns, odd ribosomes, and small enigmatic genomes across a large radiation of phyla.</title>
        <authorList>
            <person name="Brown C.T."/>
            <person name="Hug L.A."/>
            <person name="Thomas B.C."/>
            <person name="Sharon I."/>
            <person name="Castelle C.J."/>
            <person name="Singh A."/>
            <person name="Wilkins M.J."/>
            <person name="Williams K.H."/>
            <person name="Banfield J.F."/>
        </authorList>
    </citation>
    <scope>NUCLEOTIDE SEQUENCE [LARGE SCALE GENOMIC DNA]</scope>
</reference>
<dbReference type="Pfam" id="PF02397">
    <property type="entry name" value="Bac_transf"/>
    <property type="match status" value="1"/>
</dbReference>
<organism evidence="4 5">
    <name type="scientific">Candidatus Woesebacteria bacterium GW2011_GWA1_39_12</name>
    <dbReference type="NCBI Taxonomy" id="1618549"/>
    <lineage>
        <taxon>Bacteria</taxon>
        <taxon>Candidatus Woeseibacteriota</taxon>
    </lineage>
</organism>
<protein>
    <submittedName>
        <fullName evidence="4">Sugar transferase, probable phospho-glucosyltransferase</fullName>
    </submittedName>
</protein>
<feature type="domain" description="Bacterial sugar transferase" evidence="3">
    <location>
        <begin position="7"/>
        <end position="211"/>
    </location>
</feature>
<gene>
    <name evidence="4" type="ORF">UT23_C0013G0027</name>
</gene>
<dbReference type="GO" id="GO:0016780">
    <property type="term" value="F:phosphotransferase activity, for other substituted phosphate groups"/>
    <property type="evidence" value="ECO:0007669"/>
    <property type="project" value="TreeGrafter"/>
</dbReference>
<dbReference type="Proteomes" id="UP000034325">
    <property type="component" value="Unassembled WGS sequence"/>
</dbReference>
<evidence type="ECO:0000313" key="4">
    <source>
        <dbReference type="EMBL" id="KKQ97352.1"/>
    </source>
</evidence>
<dbReference type="PANTHER" id="PTHR30576:SF10">
    <property type="entry name" value="SLL5057 PROTEIN"/>
    <property type="match status" value="1"/>
</dbReference>
<name>A0A0G0M230_9BACT</name>
<evidence type="ECO:0000256" key="1">
    <source>
        <dbReference type="ARBA" id="ARBA00006464"/>
    </source>
</evidence>
<dbReference type="InterPro" id="IPR003362">
    <property type="entry name" value="Bact_transf"/>
</dbReference>
<comment type="caution">
    <text evidence="4">The sequence shown here is derived from an EMBL/GenBank/DDBJ whole genome shotgun (WGS) entry which is preliminary data.</text>
</comment>
<evidence type="ECO:0000256" key="2">
    <source>
        <dbReference type="SAM" id="Phobius"/>
    </source>
</evidence>
<evidence type="ECO:0000259" key="3">
    <source>
        <dbReference type="Pfam" id="PF02397"/>
    </source>
</evidence>